<feature type="domain" description="FAD dependent oxidoreductase" evidence="11">
    <location>
        <begin position="275"/>
        <end position="641"/>
    </location>
</feature>
<comment type="function">
    <text evidence="10">Catalyzes the last two steps in the biosynthesis of 5-methylaminomethyl-2-thiouridine (mnm(5)s(2)U) at the wobble position (U34) in tRNA. Catalyzes the FAD-dependent demodification of cmnm(5)s(2)U34 to nm(5)s(2)U34, followed by the transfer of a methyl group from S-adenosyl-L-methionine to nm(5)s(2)U34, to form mnm(5)s(2)U34.</text>
</comment>
<evidence type="ECO:0000256" key="4">
    <source>
        <dbReference type="ARBA" id="ARBA00022679"/>
    </source>
</evidence>
<dbReference type="Gene3D" id="3.50.50.60">
    <property type="entry name" value="FAD/NAD(P)-binding domain"/>
    <property type="match status" value="1"/>
</dbReference>
<gene>
    <name evidence="10" type="primary">mnmC</name>
    <name evidence="13" type="ORF">SAMN05421848_2126</name>
</gene>
<evidence type="ECO:0000259" key="11">
    <source>
        <dbReference type="Pfam" id="PF01266"/>
    </source>
</evidence>
<evidence type="ECO:0000313" key="13">
    <source>
        <dbReference type="EMBL" id="SFC63086.1"/>
    </source>
</evidence>
<dbReference type="InterPro" id="IPR023032">
    <property type="entry name" value="tRNA_MAMT_biosynth_bifunc_MnmC"/>
</dbReference>
<dbReference type="PANTHER" id="PTHR13847:SF283">
    <property type="entry name" value="TRNA 5-METHYLAMINOMETHYL-2-THIOURIDINE BIOSYNTHESIS BIFUNCTIONAL PROTEIN MNMC"/>
    <property type="match status" value="1"/>
</dbReference>
<proteinExistence type="inferred from homology"/>
<evidence type="ECO:0000256" key="1">
    <source>
        <dbReference type="ARBA" id="ARBA00022490"/>
    </source>
</evidence>
<dbReference type="Proteomes" id="UP000199046">
    <property type="component" value="Unassembled WGS sequence"/>
</dbReference>
<dbReference type="EC" id="1.5.-.-" evidence="10"/>
<comment type="similarity">
    <text evidence="10">In the N-terminal section; belongs to the methyltransferase superfamily. tRNA (mnm(5)s(2)U34)-methyltransferase family.</text>
</comment>
<protein>
    <recommendedName>
        <fullName evidence="10">tRNA 5-methylaminomethyl-2-thiouridine biosynthesis bifunctional protein MnmC</fullName>
        <shortName evidence="10">tRNA mnm(5)s(2)U biosynthesis bifunctional protein</shortName>
    </recommendedName>
    <domain>
        <recommendedName>
            <fullName evidence="10">tRNA (mnm(5)s(2)U34)-methyltransferase</fullName>
            <ecNumber evidence="10">2.1.1.61</ecNumber>
        </recommendedName>
    </domain>
    <domain>
        <recommendedName>
            <fullName evidence="10">FAD-dependent cmnm(5)s(2)U34 oxidoreductase</fullName>
            <ecNumber evidence="10">1.5.-.-</ecNumber>
        </recommendedName>
    </domain>
</protein>
<keyword evidence="8 10" id="KW-0560">Oxidoreductase</keyword>
<accession>A0A1I1KQI6</accession>
<dbReference type="EC" id="2.1.1.61" evidence="10"/>
<dbReference type="InterPro" id="IPR006076">
    <property type="entry name" value="FAD-dep_OxRdtase"/>
</dbReference>
<evidence type="ECO:0000256" key="9">
    <source>
        <dbReference type="ARBA" id="ARBA00023268"/>
    </source>
</evidence>
<dbReference type="NCBIfam" id="NF033855">
    <property type="entry name" value="tRNA_MNMC2"/>
    <property type="match status" value="1"/>
</dbReference>
<comment type="cofactor">
    <cofactor evidence="10">
        <name>FAD</name>
        <dbReference type="ChEBI" id="CHEBI:57692"/>
    </cofactor>
</comment>
<feature type="region of interest" description="tRNA (mnm(5)s(2)U34)-methyltransferase" evidence="10">
    <location>
        <begin position="1"/>
        <end position="242"/>
    </location>
</feature>
<dbReference type="GO" id="GO:0004808">
    <property type="term" value="F:tRNA (5-methylaminomethyl-2-thiouridylate)(34)-methyltransferase activity"/>
    <property type="evidence" value="ECO:0007669"/>
    <property type="project" value="UniProtKB-EC"/>
</dbReference>
<keyword evidence="14" id="KW-1185">Reference proteome</keyword>
<dbReference type="GO" id="GO:0016645">
    <property type="term" value="F:oxidoreductase activity, acting on the CH-NH group of donors"/>
    <property type="evidence" value="ECO:0007669"/>
    <property type="project" value="InterPro"/>
</dbReference>
<dbReference type="GO" id="GO:0050660">
    <property type="term" value="F:flavin adenine dinucleotide binding"/>
    <property type="evidence" value="ECO:0007669"/>
    <property type="project" value="UniProtKB-UniRule"/>
</dbReference>
<evidence type="ECO:0000256" key="2">
    <source>
        <dbReference type="ARBA" id="ARBA00022603"/>
    </source>
</evidence>
<sequence length="679" mass="74240">MSSNSIAAPFALSPARLHWRDDNAPEAIDYGDVYFSRENGRRETEHVFLAGNQLAERWTDWHHPRPFVIGETGFGSGLNVLCAAHDFLIQAPDHARLHVVSTEQHPFTREDLTRALGHHEDFTDLVGALIEQWPPALRGIHRLALHERVTLDLHFGDAADSLEALEGRVDAWFLDGFAPSRNPDMWSERLFAALAGASREGTTLATFTCAGIVKRGLRQAGFEIQKLPGFGRKREMLGGHMPALPPETERRQTRRRLTPWHIDACPRPARHDEHIAVIGAGIAGTSVAHALARRGRRVTLIDPAPPGSGASGNRQGALYIRPAAEVNDQSRFYLAALQHTQRFLSRLDPEGNLWHPTGVLQLATSDREAERQRRCLEHWQLPDDVARGVDREEAQALAGQVLADSVRHGLYYPGAGWVSPDRLCQRLAETLGITQRRATLESMASSETGQRLTLDDGTCLEADHVVLACANGVEALSVSCHLGLQAVRGQVSHYPLDETANALSPNCVVCAGGYAPPAWDGIQSIGASFTPNDRDPALRAEDDAFNLIELSRTLPALAKALETAPPLTSRSGIRCASPDKSPYGGGLPQAAHWQQVYAPMGFDATRVPDAPGRYQPGVWASLAHGSRGLVSAPLIAELLASRICEEPLPLPDTLVDHLNPGRRLIRAIIRRETLECPTD</sequence>
<name>A0A1I1KQI6_9GAMM</name>
<keyword evidence="6 10" id="KW-0819">tRNA processing</keyword>
<evidence type="ECO:0000256" key="7">
    <source>
        <dbReference type="ARBA" id="ARBA00022827"/>
    </source>
</evidence>
<dbReference type="InterPro" id="IPR017610">
    <property type="entry name" value="tRNA_S-uridine_synth_MnmC_C"/>
</dbReference>
<comment type="catalytic activity">
    <reaction evidence="10">
        <text>5-aminomethyl-2-thiouridine(34) in tRNA + S-adenosyl-L-methionine = 5-methylaminomethyl-2-thiouridine(34) in tRNA + S-adenosyl-L-homocysteine + H(+)</text>
        <dbReference type="Rhea" id="RHEA:19569"/>
        <dbReference type="Rhea" id="RHEA-COMP:10195"/>
        <dbReference type="Rhea" id="RHEA-COMP:10197"/>
        <dbReference type="ChEBI" id="CHEBI:15378"/>
        <dbReference type="ChEBI" id="CHEBI:57856"/>
        <dbReference type="ChEBI" id="CHEBI:59789"/>
        <dbReference type="ChEBI" id="CHEBI:74454"/>
        <dbReference type="ChEBI" id="CHEBI:74455"/>
        <dbReference type="EC" id="2.1.1.61"/>
    </reaction>
</comment>
<dbReference type="InterPro" id="IPR036188">
    <property type="entry name" value="FAD/NAD-bd_sf"/>
</dbReference>
<dbReference type="OrthoDB" id="9786494at2"/>
<feature type="region of interest" description="FAD-dependent cmnm(5)s(2)U34 oxidoreductase" evidence="10">
    <location>
        <begin position="278"/>
        <end position="679"/>
    </location>
</feature>
<dbReference type="InterPro" id="IPR047785">
    <property type="entry name" value="tRNA_MNMC2"/>
</dbReference>
<organism evidence="13 14">
    <name type="scientific">Kushneria avicenniae</name>
    <dbReference type="NCBI Taxonomy" id="402385"/>
    <lineage>
        <taxon>Bacteria</taxon>
        <taxon>Pseudomonadati</taxon>
        <taxon>Pseudomonadota</taxon>
        <taxon>Gammaproteobacteria</taxon>
        <taxon>Oceanospirillales</taxon>
        <taxon>Halomonadaceae</taxon>
        <taxon>Kushneria</taxon>
    </lineage>
</organism>
<keyword evidence="2 10" id="KW-0489">Methyltransferase</keyword>
<dbReference type="GO" id="GO:0005737">
    <property type="term" value="C:cytoplasm"/>
    <property type="evidence" value="ECO:0007669"/>
    <property type="project" value="UniProtKB-SubCell"/>
</dbReference>
<dbReference type="GO" id="GO:0032259">
    <property type="term" value="P:methylation"/>
    <property type="evidence" value="ECO:0007669"/>
    <property type="project" value="UniProtKB-KW"/>
</dbReference>
<keyword evidence="9 10" id="KW-0511">Multifunctional enzyme</keyword>
<dbReference type="HAMAP" id="MF_01102">
    <property type="entry name" value="MnmC"/>
    <property type="match status" value="1"/>
</dbReference>
<dbReference type="GO" id="GO:0002097">
    <property type="term" value="P:tRNA wobble base modification"/>
    <property type="evidence" value="ECO:0007669"/>
    <property type="project" value="UniProtKB-UniRule"/>
</dbReference>
<evidence type="ECO:0000256" key="3">
    <source>
        <dbReference type="ARBA" id="ARBA00022630"/>
    </source>
</evidence>
<evidence type="ECO:0000313" key="14">
    <source>
        <dbReference type="Proteomes" id="UP000199046"/>
    </source>
</evidence>
<evidence type="ECO:0000256" key="6">
    <source>
        <dbReference type="ARBA" id="ARBA00022694"/>
    </source>
</evidence>
<keyword evidence="5 10" id="KW-0949">S-adenosyl-L-methionine</keyword>
<comment type="similarity">
    <text evidence="10">In the C-terminal section; belongs to the DAO family.</text>
</comment>
<dbReference type="NCBIfam" id="NF002481">
    <property type="entry name" value="PRK01747.1-2"/>
    <property type="match status" value="1"/>
</dbReference>
<dbReference type="InterPro" id="IPR029063">
    <property type="entry name" value="SAM-dependent_MTases_sf"/>
</dbReference>
<evidence type="ECO:0000256" key="10">
    <source>
        <dbReference type="HAMAP-Rule" id="MF_01102"/>
    </source>
</evidence>
<keyword evidence="4 10" id="KW-0808">Transferase</keyword>
<dbReference type="SUPFAM" id="SSF51905">
    <property type="entry name" value="FAD/NAD(P)-binding domain"/>
    <property type="match status" value="1"/>
</dbReference>
<dbReference type="InterPro" id="IPR008471">
    <property type="entry name" value="MnmC-like_methylTransf"/>
</dbReference>
<comment type="subcellular location">
    <subcellularLocation>
        <location evidence="10">Cytoplasm</location>
    </subcellularLocation>
</comment>
<dbReference type="STRING" id="402385.SAMN05421848_2126"/>
<evidence type="ECO:0000256" key="5">
    <source>
        <dbReference type="ARBA" id="ARBA00022691"/>
    </source>
</evidence>
<dbReference type="Gene3D" id="3.40.50.150">
    <property type="entry name" value="Vaccinia Virus protein VP39"/>
    <property type="match status" value="1"/>
</dbReference>
<keyword evidence="7 10" id="KW-0274">FAD</keyword>
<dbReference type="PANTHER" id="PTHR13847">
    <property type="entry name" value="SARCOSINE DEHYDROGENASE-RELATED"/>
    <property type="match status" value="1"/>
</dbReference>
<dbReference type="NCBIfam" id="TIGR03197">
    <property type="entry name" value="MnmC_Cterm"/>
    <property type="match status" value="1"/>
</dbReference>
<reference evidence="14" key="1">
    <citation type="submission" date="2016-10" db="EMBL/GenBank/DDBJ databases">
        <authorList>
            <person name="Varghese N."/>
            <person name="Submissions S."/>
        </authorList>
    </citation>
    <scope>NUCLEOTIDE SEQUENCE [LARGE SCALE GENOMIC DNA]</scope>
    <source>
        <strain evidence="14">DSM 23439</strain>
    </source>
</reference>
<dbReference type="EMBL" id="FOLY01000004">
    <property type="protein sequence ID" value="SFC63086.1"/>
    <property type="molecule type" value="Genomic_DNA"/>
</dbReference>
<feature type="domain" description="MnmC-like methyltransferase" evidence="12">
    <location>
        <begin position="122"/>
        <end position="241"/>
    </location>
</feature>
<dbReference type="Gene3D" id="3.30.9.10">
    <property type="entry name" value="D-Amino Acid Oxidase, subunit A, domain 2"/>
    <property type="match status" value="1"/>
</dbReference>
<evidence type="ECO:0000259" key="12">
    <source>
        <dbReference type="Pfam" id="PF05430"/>
    </source>
</evidence>
<evidence type="ECO:0000256" key="8">
    <source>
        <dbReference type="ARBA" id="ARBA00023002"/>
    </source>
</evidence>
<dbReference type="AlphaFoldDB" id="A0A1I1KQI6"/>
<dbReference type="Pfam" id="PF01266">
    <property type="entry name" value="DAO"/>
    <property type="match status" value="1"/>
</dbReference>
<keyword evidence="3 10" id="KW-0285">Flavoprotein</keyword>
<dbReference type="RefSeq" id="WP_090133741.1">
    <property type="nucleotide sequence ID" value="NZ_FOLY01000004.1"/>
</dbReference>
<dbReference type="Pfam" id="PF05430">
    <property type="entry name" value="Methyltransf_30"/>
    <property type="match status" value="1"/>
</dbReference>
<keyword evidence="1 10" id="KW-0963">Cytoplasm</keyword>